<feature type="transmembrane region" description="Helical" evidence="8">
    <location>
        <begin position="6"/>
        <end position="25"/>
    </location>
</feature>
<feature type="transmembrane region" description="Helical" evidence="8">
    <location>
        <begin position="282"/>
        <end position="301"/>
    </location>
</feature>
<dbReference type="PANTHER" id="PTHR36838:SF1">
    <property type="entry name" value="SLR1864 PROTEIN"/>
    <property type="match status" value="1"/>
</dbReference>
<accession>V6J0E7</accession>
<proteinExistence type="inferred from homology"/>
<dbReference type="PATRIC" id="fig|1395513.3.peg.58"/>
<keyword evidence="4" id="KW-1003">Cell membrane</keyword>
<dbReference type="EMBL" id="AWTC01000001">
    <property type="protein sequence ID" value="EST13280.1"/>
    <property type="molecule type" value="Genomic_DNA"/>
</dbReference>
<keyword evidence="10" id="KW-1185">Reference proteome</keyword>
<keyword evidence="7 8" id="KW-0472">Membrane</keyword>
<feature type="transmembrane region" description="Helical" evidence="8">
    <location>
        <begin position="124"/>
        <end position="145"/>
    </location>
</feature>
<dbReference type="PANTHER" id="PTHR36838">
    <property type="entry name" value="AUXIN EFFLUX CARRIER FAMILY PROTEIN"/>
    <property type="match status" value="1"/>
</dbReference>
<evidence type="ECO:0000256" key="4">
    <source>
        <dbReference type="ARBA" id="ARBA00022475"/>
    </source>
</evidence>
<feature type="transmembrane region" description="Helical" evidence="8">
    <location>
        <begin position="222"/>
        <end position="243"/>
    </location>
</feature>
<reference evidence="9 10" key="1">
    <citation type="journal article" date="2013" name="Genome Announc.">
        <title>Genome Sequence of Sporolactobacillus laevolacticus DSM442, an Efficient Polymer-Grade D-Lactate Producer from Agricultural Waste Cottonseed as a Nitrogen Source.</title>
        <authorList>
            <person name="Wang H."/>
            <person name="Wang L."/>
            <person name="Ju J."/>
            <person name="Yu B."/>
            <person name="Ma Y."/>
        </authorList>
    </citation>
    <scope>NUCLEOTIDE SEQUENCE [LARGE SCALE GENOMIC DNA]</scope>
    <source>
        <strain evidence="9 10">DSM 442</strain>
    </source>
</reference>
<comment type="similarity">
    <text evidence="2">Belongs to the auxin efflux carrier (TC 2.A.69) family.</text>
</comment>
<dbReference type="GO" id="GO:0055085">
    <property type="term" value="P:transmembrane transport"/>
    <property type="evidence" value="ECO:0007669"/>
    <property type="project" value="InterPro"/>
</dbReference>
<protein>
    <submittedName>
        <fullName evidence="9">Transporter</fullName>
    </submittedName>
</protein>
<sequence>MTAYLHLLMSISVPILIICTCGAILQKNRPVDTKLLADIALYILAPALILSALSESHMHENNVIHIFLFSIIMTAVLWLTAILTAKIARFSERSSRALTLTTIFSNSNNYGLPVLLLAFGPKGFALGAVYVIGQIILVNILGMYIASRASMSGKQAANHILKSPLIYACLAGILLALTHIQLPRGISTAVQMLGTAYPTLVLLILGIKLANTKRSGLRRPEVWIGVFLRLIIVPVIAKVVLFTLGIHGLLASVLFVEISMPAAINTVMLAEKFDGDSEMISLIVSITTILSFIYLPLLVYIG</sequence>
<evidence type="ECO:0000256" key="7">
    <source>
        <dbReference type="ARBA" id="ARBA00023136"/>
    </source>
</evidence>
<comment type="caution">
    <text evidence="9">The sequence shown here is derived from an EMBL/GenBank/DDBJ whole genome shotgun (WGS) entry which is preliminary data.</text>
</comment>
<gene>
    <name evidence="9" type="ORF">P343_00280</name>
</gene>
<keyword evidence="5 8" id="KW-0812">Transmembrane</keyword>
<evidence type="ECO:0000256" key="1">
    <source>
        <dbReference type="ARBA" id="ARBA00004651"/>
    </source>
</evidence>
<name>V6J0E7_9BACL</name>
<dbReference type="Proteomes" id="UP000018296">
    <property type="component" value="Unassembled WGS sequence"/>
</dbReference>
<dbReference type="GO" id="GO:0005886">
    <property type="term" value="C:plasma membrane"/>
    <property type="evidence" value="ECO:0007669"/>
    <property type="project" value="UniProtKB-SubCell"/>
</dbReference>
<dbReference type="RefSeq" id="WP_023508383.1">
    <property type="nucleotide sequence ID" value="NZ_AWTC01000001.1"/>
</dbReference>
<keyword evidence="6 8" id="KW-1133">Transmembrane helix</keyword>
<feature type="transmembrane region" description="Helical" evidence="8">
    <location>
        <begin position="188"/>
        <end position="210"/>
    </location>
</feature>
<feature type="transmembrane region" description="Helical" evidence="8">
    <location>
        <begin position="165"/>
        <end position="182"/>
    </location>
</feature>
<evidence type="ECO:0000313" key="10">
    <source>
        <dbReference type="Proteomes" id="UP000018296"/>
    </source>
</evidence>
<dbReference type="STRING" id="1395513.P343_00280"/>
<feature type="transmembrane region" description="Helical" evidence="8">
    <location>
        <begin position="35"/>
        <end position="54"/>
    </location>
</feature>
<dbReference type="Pfam" id="PF03547">
    <property type="entry name" value="Mem_trans"/>
    <property type="match status" value="2"/>
</dbReference>
<organism evidence="9 10">
    <name type="scientific">Sporolactobacillus laevolacticus DSM 442</name>
    <dbReference type="NCBI Taxonomy" id="1395513"/>
    <lineage>
        <taxon>Bacteria</taxon>
        <taxon>Bacillati</taxon>
        <taxon>Bacillota</taxon>
        <taxon>Bacilli</taxon>
        <taxon>Bacillales</taxon>
        <taxon>Sporolactobacillaceae</taxon>
        <taxon>Sporolactobacillus</taxon>
    </lineage>
</organism>
<evidence type="ECO:0000256" key="2">
    <source>
        <dbReference type="ARBA" id="ARBA00010145"/>
    </source>
</evidence>
<dbReference type="InterPro" id="IPR004776">
    <property type="entry name" value="Mem_transp_PIN-like"/>
</dbReference>
<dbReference type="AlphaFoldDB" id="V6J0E7"/>
<dbReference type="Gene3D" id="1.20.1530.20">
    <property type="match status" value="2"/>
</dbReference>
<evidence type="ECO:0000256" key="3">
    <source>
        <dbReference type="ARBA" id="ARBA00022448"/>
    </source>
</evidence>
<evidence type="ECO:0000256" key="5">
    <source>
        <dbReference type="ARBA" id="ARBA00022692"/>
    </source>
</evidence>
<feature type="transmembrane region" description="Helical" evidence="8">
    <location>
        <begin position="97"/>
        <end position="118"/>
    </location>
</feature>
<evidence type="ECO:0000256" key="6">
    <source>
        <dbReference type="ARBA" id="ARBA00022989"/>
    </source>
</evidence>
<dbReference type="eggNOG" id="COG0679">
    <property type="taxonomic scope" value="Bacteria"/>
</dbReference>
<keyword evidence="3" id="KW-0813">Transport</keyword>
<comment type="subcellular location">
    <subcellularLocation>
        <location evidence="1">Cell membrane</location>
        <topology evidence="1">Multi-pass membrane protein</topology>
    </subcellularLocation>
</comment>
<dbReference type="OrthoDB" id="148377at2"/>
<evidence type="ECO:0000256" key="8">
    <source>
        <dbReference type="SAM" id="Phobius"/>
    </source>
</evidence>
<feature type="transmembrane region" description="Helical" evidence="8">
    <location>
        <begin position="66"/>
        <end position="85"/>
    </location>
</feature>
<evidence type="ECO:0000313" key="9">
    <source>
        <dbReference type="EMBL" id="EST13280.1"/>
    </source>
</evidence>
<dbReference type="InterPro" id="IPR038770">
    <property type="entry name" value="Na+/solute_symporter_sf"/>
</dbReference>